<evidence type="ECO:0000256" key="1">
    <source>
        <dbReference type="ARBA" id="ARBA00022441"/>
    </source>
</evidence>
<gene>
    <name evidence="3" type="ORF">DUE52_29180</name>
</gene>
<evidence type="ECO:0000256" key="2">
    <source>
        <dbReference type="ARBA" id="ARBA00022737"/>
    </source>
</evidence>
<keyword evidence="1" id="KW-0880">Kelch repeat</keyword>
<dbReference type="RefSeq" id="WP_114409625.1">
    <property type="nucleotide sequence ID" value="NZ_QOWE01000032.1"/>
</dbReference>
<dbReference type="SUPFAM" id="SSF117281">
    <property type="entry name" value="Kelch motif"/>
    <property type="match status" value="1"/>
</dbReference>
<dbReference type="PANTHER" id="PTHR24412:SF489">
    <property type="entry name" value="RING FINGER DOMAIN AND KELCH REPEAT-CONTAINING PROTEIN DDB_G0271372"/>
    <property type="match status" value="1"/>
</dbReference>
<dbReference type="EMBL" id="QOWE01000032">
    <property type="protein sequence ID" value="RCR66054.1"/>
    <property type="molecule type" value="Genomic_DNA"/>
</dbReference>
<evidence type="ECO:0000313" key="3">
    <source>
        <dbReference type="EMBL" id="RCR66054.1"/>
    </source>
</evidence>
<dbReference type="PROSITE" id="PS51257">
    <property type="entry name" value="PROKAR_LIPOPROTEIN"/>
    <property type="match status" value="1"/>
</dbReference>
<proteinExistence type="predicted"/>
<dbReference type="OrthoDB" id="996574at2"/>
<protein>
    <recommendedName>
        <fullName evidence="5">Galactose oxidase</fullName>
    </recommendedName>
</protein>
<accession>A0A368JH79</accession>
<reference evidence="3 4" key="1">
    <citation type="submission" date="2018-07" db="EMBL/GenBank/DDBJ databases">
        <title>Genome analysis of Larkinella rosea.</title>
        <authorList>
            <person name="Zhou Z."/>
            <person name="Wang G."/>
        </authorList>
    </citation>
    <scope>NUCLEOTIDE SEQUENCE [LARGE SCALE GENOMIC DNA]</scope>
    <source>
        <strain evidence="4">zzj9</strain>
    </source>
</reference>
<dbReference type="Gene3D" id="2.120.10.80">
    <property type="entry name" value="Kelch-type beta propeller"/>
    <property type="match status" value="1"/>
</dbReference>
<dbReference type="PANTHER" id="PTHR24412">
    <property type="entry name" value="KELCH PROTEIN"/>
    <property type="match status" value="1"/>
</dbReference>
<evidence type="ECO:0008006" key="5">
    <source>
        <dbReference type="Google" id="ProtNLM"/>
    </source>
</evidence>
<dbReference type="InterPro" id="IPR015915">
    <property type="entry name" value="Kelch-typ_b-propeller"/>
</dbReference>
<keyword evidence="4" id="KW-1185">Reference proteome</keyword>
<dbReference type="AlphaFoldDB" id="A0A368JH79"/>
<evidence type="ECO:0000313" key="4">
    <source>
        <dbReference type="Proteomes" id="UP000253383"/>
    </source>
</evidence>
<sequence length="309" mass="33886">MKLFLIFLFLMGLTGCKKTDDSTAAPEKTVNDVALTAKQLNMPLSTYDAGPYPMQSVLVGNAIYFGNYSNTAKSQFFVRFDLGSNSFSTALAKSANVCGCGYSSKLVSDGTNIFFIANDATKYTASANNWQNITYPATAKDNAGEAGVTYYNGNIYFVGGRTPSTLFKFYSIGQDKWFTAPNYLFPTTSTELVSYKDRIYALGGQGAKQKMAYFSTATNTWTALKDLTFEVSSNYQSVYSAVLGDYLFLLQNQSVYVYDLVKDTWAAEPLKLDNVPAYGNLFSNGQKLYISGKNASNVPVVTELTLSIQ</sequence>
<name>A0A368JH79_9BACT</name>
<organism evidence="3 4">
    <name type="scientific">Larkinella punicea</name>
    <dbReference type="NCBI Taxonomy" id="2315727"/>
    <lineage>
        <taxon>Bacteria</taxon>
        <taxon>Pseudomonadati</taxon>
        <taxon>Bacteroidota</taxon>
        <taxon>Cytophagia</taxon>
        <taxon>Cytophagales</taxon>
        <taxon>Spirosomataceae</taxon>
        <taxon>Larkinella</taxon>
    </lineage>
</organism>
<comment type="caution">
    <text evidence="3">The sequence shown here is derived from an EMBL/GenBank/DDBJ whole genome shotgun (WGS) entry which is preliminary data.</text>
</comment>
<dbReference type="Proteomes" id="UP000253383">
    <property type="component" value="Unassembled WGS sequence"/>
</dbReference>
<keyword evidence="2" id="KW-0677">Repeat</keyword>